<accession>A0ABR2ZA38</accession>
<keyword evidence="2" id="KW-1185">Reference proteome</keyword>
<feature type="non-terminal residue" evidence="1">
    <location>
        <position position="369"/>
    </location>
</feature>
<name>A0ABR2ZA38_9AGAR</name>
<protein>
    <submittedName>
        <fullName evidence="1">Uncharacterized protein</fullName>
    </submittedName>
</protein>
<dbReference type="EMBL" id="JBBXMP010000369">
    <property type="protein sequence ID" value="KAL0058084.1"/>
    <property type="molecule type" value="Genomic_DNA"/>
</dbReference>
<evidence type="ECO:0000313" key="1">
    <source>
        <dbReference type="EMBL" id="KAL0058084.1"/>
    </source>
</evidence>
<evidence type="ECO:0000313" key="2">
    <source>
        <dbReference type="Proteomes" id="UP001437256"/>
    </source>
</evidence>
<organism evidence="1 2">
    <name type="scientific">Marasmius tenuissimus</name>
    <dbReference type="NCBI Taxonomy" id="585030"/>
    <lineage>
        <taxon>Eukaryota</taxon>
        <taxon>Fungi</taxon>
        <taxon>Dikarya</taxon>
        <taxon>Basidiomycota</taxon>
        <taxon>Agaricomycotina</taxon>
        <taxon>Agaricomycetes</taxon>
        <taxon>Agaricomycetidae</taxon>
        <taxon>Agaricales</taxon>
        <taxon>Marasmiineae</taxon>
        <taxon>Marasmiaceae</taxon>
        <taxon>Marasmius</taxon>
    </lineage>
</organism>
<dbReference type="Proteomes" id="UP001437256">
    <property type="component" value="Unassembled WGS sequence"/>
</dbReference>
<reference evidence="1 2" key="1">
    <citation type="submission" date="2024-05" db="EMBL/GenBank/DDBJ databases">
        <title>A draft genome resource for the thread blight pathogen Marasmius tenuissimus strain MS-2.</title>
        <authorList>
            <person name="Yulfo-Soto G.E."/>
            <person name="Baruah I.K."/>
            <person name="Amoako-Attah I."/>
            <person name="Bukari Y."/>
            <person name="Meinhardt L.W."/>
            <person name="Bailey B.A."/>
            <person name="Cohen S.P."/>
        </authorList>
    </citation>
    <scope>NUCLEOTIDE SEQUENCE [LARGE SCALE GENOMIC DNA]</scope>
    <source>
        <strain evidence="1 2">MS-2</strain>
    </source>
</reference>
<comment type="caution">
    <text evidence="1">The sequence shown here is derived from an EMBL/GenBank/DDBJ whole genome shotgun (WGS) entry which is preliminary data.</text>
</comment>
<proteinExistence type="predicted"/>
<gene>
    <name evidence="1" type="ORF">AAF712_015244</name>
</gene>
<sequence length="369" mass="40766">MLLEHASRWGSLVLDVEGQTSLMDTRVGDILGRVGDMTRLRRLEIENLGKGAEPWFTVLEIMTRSIPQSVAASVNVTELGLLSHKEHRDSLVETGVDLSPFLCPNLTLIRAHVVPRVAVKIQNVCPSLVNAEFEFTVPLRKSIKGWSLGPVLHHRLSHLSMRTSPCPAVQPRRSFPHDVFSAILDHVVCPSLSSITIQTAASCPVRPMGVDGPADETEYMKNLEATSPSNDNDDGNPEHVATSLNPFFPSSLIDFVSTCPSLQMLDLDGFSLPSSSHLIRLLEITPTLTDLRVWEVVEEKSARESDTSDPSGLACDDWLCWLENKNHLPLLRHLKLNMVQKPRAAGSLERLLGILVDSGRLKSAVINYR</sequence>